<dbReference type="GO" id="GO:0009279">
    <property type="term" value="C:cell outer membrane"/>
    <property type="evidence" value="ECO:0007669"/>
    <property type="project" value="UniProtKB-SubCell"/>
</dbReference>
<keyword evidence="9" id="KW-1185">Reference proteome</keyword>
<proteinExistence type="inferred from homology"/>
<evidence type="ECO:0000313" key="8">
    <source>
        <dbReference type="EMBL" id="KAA9346761.1"/>
    </source>
</evidence>
<protein>
    <submittedName>
        <fullName evidence="8">RagB/SusD family nutrient uptake outer membrane protein</fullName>
    </submittedName>
</protein>
<evidence type="ECO:0000256" key="5">
    <source>
        <dbReference type="ARBA" id="ARBA00023237"/>
    </source>
</evidence>
<comment type="caution">
    <text evidence="8">The sequence shown here is derived from an EMBL/GenBank/DDBJ whole genome shotgun (WGS) entry which is preliminary data.</text>
</comment>
<keyword evidence="3" id="KW-0732">Signal</keyword>
<dbReference type="Gene3D" id="1.25.40.390">
    <property type="match status" value="1"/>
</dbReference>
<feature type="domain" description="RagB/SusD" evidence="6">
    <location>
        <begin position="276"/>
        <end position="553"/>
    </location>
</feature>
<organism evidence="8 9">
    <name type="scientific">Larkinella humicola</name>
    <dbReference type="NCBI Taxonomy" id="2607654"/>
    <lineage>
        <taxon>Bacteria</taxon>
        <taxon>Pseudomonadati</taxon>
        <taxon>Bacteroidota</taxon>
        <taxon>Cytophagia</taxon>
        <taxon>Cytophagales</taxon>
        <taxon>Spirosomataceae</taxon>
        <taxon>Larkinella</taxon>
    </lineage>
</organism>
<sequence>MIQTRLIMNNLFIKRRTRIVALLCLVLGISSCQDFLEVEPRDQVSDGTLWSSTANADLFLHDVYAGVPTMDSGDPWENYSDNSLNGQAGRTSAILYGASIYTPSNAPNRWALYVQIRKANLFIAKVTASALPDAWKKQRLGEARFLRAYYYSLLWVSHGGVPIITDVLNQSTQGDAIFRPRNTSEETYKFIADECAASAEDLPVTAEAGRATKGAALTLKAWTELFNASPLKNATNDKAKWAVAAATYKKVMDLKAYSLFPDYNTLFFEENNNNVEVIFDRQHLGGTALANYRESYLGPRFVYGTLTGFGHVDPTQDIVDEYAMANGLPITAPGSGYDPQNPYVNREKRFYQSIVYDGSTWLGDLMIMKQGVGSLNATDLNNSSVSTKTGYYLRKGMNTKYASVNNNLNGANFILFRYAEVLLGYAEAQNEAVGADESVYSAVNLVRARSELPPLTPGMTPAQMRVAIHRERRVELAFEDKRLPDLMRLKLAEKVLNGTVHAMKIDMVGGKPVYTVIPAAGGAKVFFPEKNYVLPIPQSAIDKNSKLTQNPNY</sequence>
<evidence type="ECO:0000259" key="6">
    <source>
        <dbReference type="Pfam" id="PF07980"/>
    </source>
</evidence>
<dbReference type="Pfam" id="PF07980">
    <property type="entry name" value="SusD_RagB"/>
    <property type="match status" value="1"/>
</dbReference>
<keyword evidence="5" id="KW-0998">Cell outer membrane</keyword>
<dbReference type="Pfam" id="PF14322">
    <property type="entry name" value="SusD-like_3"/>
    <property type="match status" value="1"/>
</dbReference>
<dbReference type="InterPro" id="IPR012944">
    <property type="entry name" value="SusD_RagB_dom"/>
</dbReference>
<dbReference type="PROSITE" id="PS51257">
    <property type="entry name" value="PROKAR_LIPOPROTEIN"/>
    <property type="match status" value="1"/>
</dbReference>
<dbReference type="Proteomes" id="UP000326344">
    <property type="component" value="Unassembled WGS sequence"/>
</dbReference>
<dbReference type="AlphaFoldDB" id="A0A5N1J7J3"/>
<feature type="domain" description="SusD-like N-terminal" evidence="7">
    <location>
        <begin position="34"/>
        <end position="218"/>
    </location>
</feature>
<dbReference type="SUPFAM" id="SSF48452">
    <property type="entry name" value="TPR-like"/>
    <property type="match status" value="1"/>
</dbReference>
<comment type="subcellular location">
    <subcellularLocation>
        <location evidence="1">Cell outer membrane</location>
    </subcellularLocation>
</comment>
<evidence type="ECO:0000256" key="1">
    <source>
        <dbReference type="ARBA" id="ARBA00004442"/>
    </source>
</evidence>
<evidence type="ECO:0000256" key="4">
    <source>
        <dbReference type="ARBA" id="ARBA00023136"/>
    </source>
</evidence>
<dbReference type="EMBL" id="VTWS01000009">
    <property type="protein sequence ID" value="KAA9346761.1"/>
    <property type="molecule type" value="Genomic_DNA"/>
</dbReference>
<dbReference type="InterPro" id="IPR033985">
    <property type="entry name" value="SusD-like_N"/>
</dbReference>
<dbReference type="InterPro" id="IPR011990">
    <property type="entry name" value="TPR-like_helical_dom_sf"/>
</dbReference>
<name>A0A5N1J7J3_9BACT</name>
<accession>A0A5N1J7J3</accession>
<evidence type="ECO:0000259" key="7">
    <source>
        <dbReference type="Pfam" id="PF14322"/>
    </source>
</evidence>
<keyword evidence="4" id="KW-0472">Membrane</keyword>
<evidence type="ECO:0000256" key="2">
    <source>
        <dbReference type="ARBA" id="ARBA00006275"/>
    </source>
</evidence>
<gene>
    <name evidence="8" type="ORF">F0P93_27555</name>
</gene>
<comment type="similarity">
    <text evidence="2">Belongs to the SusD family.</text>
</comment>
<evidence type="ECO:0000256" key="3">
    <source>
        <dbReference type="ARBA" id="ARBA00022729"/>
    </source>
</evidence>
<reference evidence="8 9" key="1">
    <citation type="submission" date="2019-09" db="EMBL/GenBank/DDBJ databases">
        <title>Genome Sequence of Larkinella sp MA1.</title>
        <authorList>
            <person name="Srinivasan S."/>
        </authorList>
    </citation>
    <scope>NUCLEOTIDE SEQUENCE [LARGE SCALE GENOMIC DNA]</scope>
    <source>
        <strain evidence="8 9">MA1</strain>
    </source>
</reference>
<evidence type="ECO:0000313" key="9">
    <source>
        <dbReference type="Proteomes" id="UP000326344"/>
    </source>
</evidence>